<feature type="chain" id="PRO_5002755207" evidence="1">
    <location>
        <begin position="23"/>
        <end position="449"/>
    </location>
</feature>
<gene>
    <name evidence="2" type="ordered locus">Caul_0966</name>
</gene>
<keyword evidence="1" id="KW-0732">Signal</keyword>
<protein>
    <submittedName>
        <fullName evidence="2">Uncharacterized protein</fullName>
    </submittedName>
</protein>
<dbReference type="eggNOG" id="COG3356">
    <property type="taxonomic scope" value="Bacteria"/>
</dbReference>
<accession>B0SW99</accession>
<evidence type="ECO:0000313" key="2">
    <source>
        <dbReference type="EMBL" id="ABZ70096.1"/>
    </source>
</evidence>
<dbReference type="KEGG" id="cak:Caul_0966"/>
<reference evidence="2" key="1">
    <citation type="submission" date="2008-01" db="EMBL/GenBank/DDBJ databases">
        <title>Complete sequence of chromosome of Caulobacter sp. K31.</title>
        <authorList>
            <consortium name="US DOE Joint Genome Institute"/>
            <person name="Copeland A."/>
            <person name="Lucas S."/>
            <person name="Lapidus A."/>
            <person name="Barry K."/>
            <person name="Glavina del Rio T."/>
            <person name="Dalin E."/>
            <person name="Tice H."/>
            <person name="Pitluck S."/>
            <person name="Bruce D."/>
            <person name="Goodwin L."/>
            <person name="Thompson L.S."/>
            <person name="Brettin T."/>
            <person name="Detter J.C."/>
            <person name="Han C."/>
            <person name="Schmutz J."/>
            <person name="Larimer F."/>
            <person name="Land M."/>
            <person name="Hauser L."/>
            <person name="Kyrpides N."/>
            <person name="Kim E."/>
            <person name="Stephens C."/>
            <person name="Richardson P."/>
        </authorList>
    </citation>
    <scope>NUCLEOTIDE SEQUENCE [LARGE SCALE GENOMIC DNA]</scope>
    <source>
        <strain evidence="2">K31</strain>
    </source>
</reference>
<dbReference type="STRING" id="366602.Caul_0966"/>
<evidence type="ECO:0000256" key="1">
    <source>
        <dbReference type="SAM" id="SignalP"/>
    </source>
</evidence>
<feature type="signal peptide" evidence="1">
    <location>
        <begin position="1"/>
        <end position="22"/>
    </location>
</feature>
<organism evidence="2">
    <name type="scientific">Caulobacter sp. (strain K31)</name>
    <dbReference type="NCBI Taxonomy" id="366602"/>
    <lineage>
        <taxon>Bacteria</taxon>
        <taxon>Pseudomonadati</taxon>
        <taxon>Pseudomonadota</taxon>
        <taxon>Alphaproteobacteria</taxon>
        <taxon>Caulobacterales</taxon>
        <taxon>Caulobacteraceae</taxon>
        <taxon>Caulobacter</taxon>
    </lineage>
</organism>
<sequence precursor="true">MKHTVLALTTSVVALLSTSALCAPTSAPLNAGAAKVDITPTKAQLPKDYEGVNDPIYVRAAVLEHDGQKAALVSVDIGGMPDAVWAAVVQGAQGLGIPSANLMLTATHSHSVPRGIPQLDEKIVSALRQAAAKLQPATIAYGQGVSYININRNVIDPKTHRWWEGPNYEGPSDKTVAVVNITSTSGQPIAVYYNYAVHAVVNGQLDQVSGDIPGAASRYIEDSLGGNTVAIWSEGAAGDQNPIFFQQTYDLRNIRIADYAKRGEDISNAMPPGGRGLDRKDPQVARLMGQQRQMVDSMGQLLGEEVLRVGRDVLDRPEVNPRIFGASKTVTCPGRVRTNEGRAGYPGVYTDGPDVPIRLSLLKIGDIEIGGVNAEVFNPIAQRFKARSGSSRTMMATLTNGMAPSGYIPHDEAFGQNTFEVVSSRLKPGCAETAIIEGLLDLEQASESN</sequence>
<dbReference type="EMBL" id="CP000927">
    <property type="protein sequence ID" value="ABZ70096.1"/>
    <property type="molecule type" value="Genomic_DNA"/>
</dbReference>
<dbReference type="HOGENOM" id="CLU_030011_4_0_5"/>
<proteinExistence type="predicted"/>
<name>B0SW99_CAUSK</name>
<dbReference type="AlphaFoldDB" id="B0SW99"/>
<dbReference type="OrthoDB" id="622550at2"/>